<feature type="domain" description="NACHT" evidence="2">
    <location>
        <begin position="312"/>
        <end position="467"/>
    </location>
</feature>
<dbReference type="AlphaFoldDB" id="R7S4C9"/>
<dbReference type="Pfam" id="PF24883">
    <property type="entry name" value="NPHP3_N"/>
    <property type="match status" value="1"/>
</dbReference>
<evidence type="ECO:0000256" key="1">
    <source>
        <dbReference type="ARBA" id="ARBA00022737"/>
    </source>
</evidence>
<keyword evidence="1" id="KW-0677">Repeat</keyword>
<dbReference type="HOGENOM" id="CLU_000288_6_0_1"/>
<dbReference type="InterPro" id="IPR007111">
    <property type="entry name" value="NACHT_NTPase"/>
</dbReference>
<reference evidence="4" key="1">
    <citation type="journal article" date="2012" name="Science">
        <title>The Paleozoic origin of enzymatic lignin decomposition reconstructed from 31 fungal genomes.</title>
        <authorList>
            <person name="Floudas D."/>
            <person name="Binder M."/>
            <person name="Riley R."/>
            <person name="Barry K."/>
            <person name="Blanchette R.A."/>
            <person name="Henrissat B."/>
            <person name="Martinez A.T."/>
            <person name="Otillar R."/>
            <person name="Spatafora J.W."/>
            <person name="Yadav J.S."/>
            <person name="Aerts A."/>
            <person name="Benoit I."/>
            <person name="Boyd A."/>
            <person name="Carlson A."/>
            <person name="Copeland A."/>
            <person name="Coutinho P.M."/>
            <person name="de Vries R.P."/>
            <person name="Ferreira P."/>
            <person name="Findley K."/>
            <person name="Foster B."/>
            <person name="Gaskell J."/>
            <person name="Glotzer D."/>
            <person name="Gorecki P."/>
            <person name="Heitman J."/>
            <person name="Hesse C."/>
            <person name="Hori C."/>
            <person name="Igarashi K."/>
            <person name="Jurgens J.A."/>
            <person name="Kallen N."/>
            <person name="Kersten P."/>
            <person name="Kohler A."/>
            <person name="Kuees U."/>
            <person name="Kumar T.K.A."/>
            <person name="Kuo A."/>
            <person name="LaButti K."/>
            <person name="Larrondo L.F."/>
            <person name="Lindquist E."/>
            <person name="Ling A."/>
            <person name="Lombard V."/>
            <person name="Lucas S."/>
            <person name="Lundell T."/>
            <person name="Martin R."/>
            <person name="McLaughlin D.J."/>
            <person name="Morgenstern I."/>
            <person name="Morin E."/>
            <person name="Murat C."/>
            <person name="Nagy L.G."/>
            <person name="Nolan M."/>
            <person name="Ohm R.A."/>
            <person name="Patyshakuliyeva A."/>
            <person name="Rokas A."/>
            <person name="Ruiz-Duenas F.J."/>
            <person name="Sabat G."/>
            <person name="Salamov A."/>
            <person name="Samejima M."/>
            <person name="Schmutz J."/>
            <person name="Slot J.C."/>
            <person name="St John F."/>
            <person name="Stenlid J."/>
            <person name="Sun H."/>
            <person name="Sun S."/>
            <person name="Syed K."/>
            <person name="Tsang A."/>
            <person name="Wiebenga A."/>
            <person name="Young D."/>
            <person name="Pisabarro A."/>
            <person name="Eastwood D.C."/>
            <person name="Martin F."/>
            <person name="Cullen D."/>
            <person name="Grigoriev I.V."/>
            <person name="Hibbett D.S."/>
        </authorList>
    </citation>
    <scope>NUCLEOTIDE SEQUENCE [LARGE SCALE GENOMIC DNA]</scope>
    <source>
        <strain evidence="4">HHB-11173 SS5</strain>
    </source>
</reference>
<proteinExistence type="predicted"/>
<accession>R7S4C9</accession>
<evidence type="ECO:0000313" key="4">
    <source>
        <dbReference type="Proteomes" id="UP000054196"/>
    </source>
</evidence>
<organism evidence="3 4">
    <name type="scientific">Punctularia strigosozonata (strain HHB-11173)</name>
    <name type="common">White-rot fungus</name>
    <dbReference type="NCBI Taxonomy" id="741275"/>
    <lineage>
        <taxon>Eukaryota</taxon>
        <taxon>Fungi</taxon>
        <taxon>Dikarya</taxon>
        <taxon>Basidiomycota</taxon>
        <taxon>Agaricomycotina</taxon>
        <taxon>Agaricomycetes</taxon>
        <taxon>Corticiales</taxon>
        <taxon>Punctulariaceae</taxon>
        <taxon>Punctularia</taxon>
    </lineage>
</organism>
<dbReference type="Gene3D" id="3.40.50.300">
    <property type="entry name" value="P-loop containing nucleotide triphosphate hydrolases"/>
    <property type="match status" value="1"/>
</dbReference>
<dbReference type="GeneID" id="18880172"/>
<name>R7S4C9_PUNST</name>
<dbReference type="OrthoDB" id="163438at2759"/>
<dbReference type="KEGG" id="psq:PUNSTDRAFT_138832"/>
<keyword evidence="4" id="KW-1185">Reference proteome</keyword>
<dbReference type="InterPro" id="IPR056884">
    <property type="entry name" value="NPHP3-like_N"/>
</dbReference>
<dbReference type="PANTHER" id="PTHR10039:SF14">
    <property type="entry name" value="NACHT DOMAIN-CONTAINING PROTEIN"/>
    <property type="match status" value="1"/>
</dbReference>
<dbReference type="EMBL" id="JH687556">
    <property type="protein sequence ID" value="EIN04101.1"/>
    <property type="molecule type" value="Genomic_DNA"/>
</dbReference>
<protein>
    <recommendedName>
        <fullName evidence="2">NACHT domain-containing protein</fullName>
    </recommendedName>
</protein>
<dbReference type="PROSITE" id="PS50837">
    <property type="entry name" value="NACHT"/>
    <property type="match status" value="1"/>
</dbReference>
<dbReference type="OMA" id="VANTKEP"/>
<dbReference type="Proteomes" id="UP000054196">
    <property type="component" value="Unassembled WGS sequence"/>
</dbReference>
<gene>
    <name evidence="3" type="ORF">PUNSTDRAFT_138832</name>
</gene>
<sequence>MRRILQRCKVALAKKSRAVDYNNDPADQLFDIKRGRGPDQLSSPLLYVSSQPVGTSELSTVALESAPDDGLAAVLPHGCTSSVSDLEDVMKDLQQSYPEGFVTTPIRTWDSLLHRLKTFVEIVDDVVDVHPYAKMAWIVLSAIPNAIITQSEQDKAMNKLFEAVHDTYSFVVEARQLCTLPSADRQLSLLSKQTVDCAYFIRDYTKIPRFWTRTVKNRLLDIDQKIAEYTSTFIALRDQITMHSVVRSEIAVHRVLRSVIITEDIASQALLNSLPYADDAGYKRKKQCYPGTRVEILDEISTWINDDSTDERIYLLVGQAGTGKSAIAHSIARLFDDMGRLGSSFCFDRSFPERGPALLFPTIARDLADVDPLLKTTLLNAISEKRSDLSTSDIEIQFRRFIESPAKRIDLTGPIVIVIDALDESGPVGSEVRRELLSVLGNAIGALPSNFRIVVTARPESDIESYLCNGHHVRCKRMDSVPLHSTLTDIKSYIRSSLRSLEAGLGDYEDTCRQLSQASEGLFQWAQTICIALTDASSAGMTAEERLETLFTGLELTSSKSSTLDKLYTQILCSLFDVTKKPVMARYRRVLGSILGAREPLSVEQLDDLLGSRLDIELIIPFDRSTHPFATSFLITLVAGLSP</sequence>
<dbReference type="PANTHER" id="PTHR10039">
    <property type="entry name" value="AMELOGENIN"/>
    <property type="match status" value="1"/>
</dbReference>
<dbReference type="RefSeq" id="XP_007388572.1">
    <property type="nucleotide sequence ID" value="XM_007388510.1"/>
</dbReference>
<evidence type="ECO:0000313" key="3">
    <source>
        <dbReference type="EMBL" id="EIN04101.1"/>
    </source>
</evidence>
<evidence type="ECO:0000259" key="2">
    <source>
        <dbReference type="PROSITE" id="PS50837"/>
    </source>
</evidence>
<dbReference type="InterPro" id="IPR027417">
    <property type="entry name" value="P-loop_NTPase"/>
</dbReference>
<dbReference type="SUPFAM" id="SSF52540">
    <property type="entry name" value="P-loop containing nucleoside triphosphate hydrolases"/>
    <property type="match status" value="1"/>
</dbReference>